<dbReference type="Gene3D" id="1.10.10.10">
    <property type="entry name" value="Winged helix-like DNA-binding domain superfamily/Winged helix DNA-binding domain"/>
    <property type="match status" value="1"/>
</dbReference>
<dbReference type="PANTHER" id="PTHR30432:SF1">
    <property type="entry name" value="DNA-BINDING TRANSCRIPTIONAL DUAL REGULATOR MODE"/>
    <property type="match status" value="1"/>
</dbReference>
<comment type="caution">
    <text evidence="1">The sequence shown here is derived from an EMBL/GenBank/DDBJ whole genome shotgun (WGS) entry which is preliminary data.</text>
</comment>
<organism evidence="1">
    <name type="scientific">marine sediment metagenome</name>
    <dbReference type="NCBI Taxonomy" id="412755"/>
    <lineage>
        <taxon>unclassified sequences</taxon>
        <taxon>metagenomes</taxon>
        <taxon>ecological metagenomes</taxon>
    </lineage>
</organism>
<name>A0A0F9I537_9ZZZZ</name>
<gene>
    <name evidence="1" type="ORF">LCGC14_1623230</name>
</gene>
<dbReference type="PANTHER" id="PTHR30432">
    <property type="entry name" value="TRANSCRIPTIONAL REGULATOR MODE"/>
    <property type="match status" value="1"/>
</dbReference>
<dbReference type="InterPro" id="IPR051815">
    <property type="entry name" value="Molybdate_resp_trans_reg"/>
</dbReference>
<accession>A0A0F9I537</accession>
<protein>
    <submittedName>
        <fullName evidence="1">Uncharacterized protein</fullName>
    </submittedName>
</protein>
<dbReference type="SUPFAM" id="SSF46785">
    <property type="entry name" value="Winged helix' DNA-binding domain"/>
    <property type="match status" value="1"/>
</dbReference>
<dbReference type="AlphaFoldDB" id="A0A0F9I537"/>
<proteinExistence type="predicted"/>
<dbReference type="EMBL" id="LAZR01013292">
    <property type="protein sequence ID" value="KKM22642.1"/>
    <property type="molecule type" value="Genomic_DNA"/>
</dbReference>
<sequence length="127" mass="14753">MNVVEPNIELLKSKISFRIKFWLEFKNKSILGSGWAKLLQNIKTNKEGSLTHAAKECEYSYKYAWNILKRIEKRTGFPVVITGKGGRGGGGWVKLNDWGQLLLKKYYDYLKEIKKIEKKLIDTKKIT</sequence>
<dbReference type="InterPro" id="IPR036390">
    <property type="entry name" value="WH_DNA-bd_sf"/>
</dbReference>
<dbReference type="InterPro" id="IPR036388">
    <property type="entry name" value="WH-like_DNA-bd_sf"/>
</dbReference>
<evidence type="ECO:0000313" key="1">
    <source>
        <dbReference type="EMBL" id="KKM22642.1"/>
    </source>
</evidence>
<reference evidence="1" key="1">
    <citation type="journal article" date="2015" name="Nature">
        <title>Complex archaea that bridge the gap between prokaryotes and eukaryotes.</title>
        <authorList>
            <person name="Spang A."/>
            <person name="Saw J.H."/>
            <person name="Jorgensen S.L."/>
            <person name="Zaremba-Niedzwiedzka K."/>
            <person name="Martijn J."/>
            <person name="Lind A.E."/>
            <person name="van Eijk R."/>
            <person name="Schleper C."/>
            <person name="Guy L."/>
            <person name="Ettema T.J."/>
        </authorList>
    </citation>
    <scope>NUCLEOTIDE SEQUENCE</scope>
</reference>